<dbReference type="PANTHER" id="PTHR43827">
    <property type="entry name" value="2,5-DIKETO-D-GLUCONIC ACID REDUCTASE"/>
    <property type="match status" value="1"/>
</dbReference>
<dbReference type="Gene3D" id="3.20.20.100">
    <property type="entry name" value="NADP-dependent oxidoreductase domain"/>
    <property type="match status" value="1"/>
</dbReference>
<dbReference type="SUPFAM" id="SSF51430">
    <property type="entry name" value="NAD(P)-linked oxidoreductase"/>
    <property type="match status" value="1"/>
</dbReference>
<dbReference type="PIRSF" id="PIRSF000097">
    <property type="entry name" value="AKR"/>
    <property type="match status" value="1"/>
</dbReference>
<dbReference type="PROSITE" id="PS00798">
    <property type="entry name" value="ALDOKETO_REDUCTASE_1"/>
    <property type="match status" value="1"/>
</dbReference>
<keyword evidence="2" id="KW-0521">NADP</keyword>
<dbReference type="PROSITE" id="PS00063">
    <property type="entry name" value="ALDOKETO_REDUCTASE_3"/>
    <property type="match status" value="1"/>
</dbReference>
<comment type="similarity">
    <text evidence="1">Belongs to the aldo/keto reductase family.</text>
</comment>
<dbReference type="InterPro" id="IPR020471">
    <property type="entry name" value="AKR"/>
</dbReference>
<keyword evidence="3" id="KW-0560">Oxidoreductase</keyword>
<evidence type="ECO:0000313" key="5">
    <source>
        <dbReference type="EMBL" id="GAA4983009.1"/>
    </source>
</evidence>
<evidence type="ECO:0000259" key="4">
    <source>
        <dbReference type="Pfam" id="PF00248"/>
    </source>
</evidence>
<comment type="caution">
    <text evidence="5">The sequence shown here is derived from an EMBL/GenBank/DDBJ whole genome shotgun (WGS) entry which is preliminary data.</text>
</comment>
<sequence length="279" mass="30224">MPPAVPTITLNNGVTVPQLGFGVWQVPDDEAVPAVAATLEAGYRLIDTAAVYGNEVGVGKALAASGVPREELFVTTKLWNADQGFDSALRAFDASLGRLGLEYVDLYLIHWPVPAKDAYVDTWRAFERIYAEGRARAIGVSNFEPHHVERLLAETGVVPAVDQVELHPYLQQRRLREALAPHQVVAEAYSPLSSGGDVLTDPVIGAIARAHGRSPAQVVLRWHVEQGHLVIPKSVTPERIRANIDVFDIELTEDELGQIAGLDRAGRVGAHPDTFNLGA</sequence>
<dbReference type="RefSeq" id="WP_345712723.1">
    <property type="nucleotide sequence ID" value="NZ_BAABIL010000348.1"/>
</dbReference>
<evidence type="ECO:0000313" key="6">
    <source>
        <dbReference type="Proteomes" id="UP001501195"/>
    </source>
</evidence>
<dbReference type="InterPro" id="IPR023210">
    <property type="entry name" value="NADP_OxRdtase_dom"/>
</dbReference>
<keyword evidence="6" id="KW-1185">Reference proteome</keyword>
<dbReference type="InterPro" id="IPR036812">
    <property type="entry name" value="NAD(P)_OxRdtase_dom_sf"/>
</dbReference>
<evidence type="ECO:0000256" key="2">
    <source>
        <dbReference type="ARBA" id="ARBA00022857"/>
    </source>
</evidence>
<dbReference type="PROSITE" id="PS00062">
    <property type="entry name" value="ALDOKETO_REDUCTASE_2"/>
    <property type="match status" value="1"/>
</dbReference>
<proteinExistence type="inferred from homology"/>
<dbReference type="PANTHER" id="PTHR43827:SF3">
    <property type="entry name" value="NADP-DEPENDENT OXIDOREDUCTASE DOMAIN-CONTAINING PROTEIN"/>
    <property type="match status" value="1"/>
</dbReference>
<feature type="domain" description="NADP-dependent oxidoreductase" evidence="4">
    <location>
        <begin position="19"/>
        <end position="262"/>
    </location>
</feature>
<reference evidence="6" key="1">
    <citation type="journal article" date="2019" name="Int. J. Syst. Evol. Microbiol.">
        <title>The Global Catalogue of Microorganisms (GCM) 10K type strain sequencing project: providing services to taxonomists for standard genome sequencing and annotation.</title>
        <authorList>
            <consortium name="The Broad Institute Genomics Platform"/>
            <consortium name="The Broad Institute Genome Sequencing Center for Infectious Disease"/>
            <person name="Wu L."/>
            <person name="Ma J."/>
        </authorList>
    </citation>
    <scope>NUCLEOTIDE SEQUENCE [LARGE SCALE GENOMIC DNA]</scope>
    <source>
        <strain evidence="6">JCM 18126</strain>
    </source>
</reference>
<accession>A0ABP9HZZ9</accession>
<name>A0ABP9HZZ9_9ACTN</name>
<evidence type="ECO:0000256" key="1">
    <source>
        <dbReference type="ARBA" id="ARBA00007905"/>
    </source>
</evidence>
<evidence type="ECO:0000256" key="3">
    <source>
        <dbReference type="ARBA" id="ARBA00023002"/>
    </source>
</evidence>
<organism evidence="5 6">
    <name type="scientific">Kineococcus glutinatus</name>
    <dbReference type="NCBI Taxonomy" id="1070872"/>
    <lineage>
        <taxon>Bacteria</taxon>
        <taxon>Bacillati</taxon>
        <taxon>Actinomycetota</taxon>
        <taxon>Actinomycetes</taxon>
        <taxon>Kineosporiales</taxon>
        <taxon>Kineosporiaceae</taxon>
        <taxon>Kineococcus</taxon>
    </lineage>
</organism>
<dbReference type="Pfam" id="PF00248">
    <property type="entry name" value="Aldo_ket_red"/>
    <property type="match status" value="1"/>
</dbReference>
<dbReference type="EMBL" id="BAABIL010000348">
    <property type="protein sequence ID" value="GAA4983009.1"/>
    <property type="molecule type" value="Genomic_DNA"/>
</dbReference>
<dbReference type="PRINTS" id="PR00069">
    <property type="entry name" value="ALDKETRDTASE"/>
</dbReference>
<gene>
    <name evidence="5" type="ORF">GCM10023225_23210</name>
</gene>
<dbReference type="InterPro" id="IPR018170">
    <property type="entry name" value="Aldo/ket_reductase_CS"/>
</dbReference>
<protein>
    <submittedName>
        <fullName evidence="5">Aldo/keto reductase</fullName>
    </submittedName>
</protein>
<dbReference type="Proteomes" id="UP001501195">
    <property type="component" value="Unassembled WGS sequence"/>
</dbReference>